<sequence length="245" mass="28101">MTQPSSLSDCKAACHRVAELEEKVEELEEENQELKEKLALKDEKIKRLWKKLRRYHNPHTPPSKRLGSTKSKSGSSKSRDRQEKLGDGKPGRKKGHKGVTRPQPEPEETIVVEEENCPRCGVELGESDKTETRVIEDIAEPQPIEVTEYKVNHYKCDSCGEEVMANHDNLPPEGRFGYNTVAQTTLYKYHGRSVHRKTRDLLEWQHGLGVSPSTVLDLTRRASDWLRPRYEKILQETKSASILYV</sequence>
<dbReference type="InterPro" id="IPR052344">
    <property type="entry name" value="Transposase-related"/>
</dbReference>
<dbReference type="PANTHER" id="PTHR33678">
    <property type="entry name" value="BLL1576 PROTEIN"/>
    <property type="match status" value="1"/>
</dbReference>
<comment type="caution">
    <text evidence="3">The sequence shown here is derived from an EMBL/GenBank/DDBJ whole genome shotgun (WGS) entry which is preliminary data.</text>
</comment>
<evidence type="ECO:0000313" key="3">
    <source>
        <dbReference type="EMBL" id="KXB07257.1"/>
    </source>
</evidence>
<feature type="region of interest" description="Disordered" evidence="2">
    <location>
        <begin position="51"/>
        <end position="114"/>
    </location>
</feature>
<organism evidence="3 4">
    <name type="scientific">candidate division MSBL1 archaeon SCGC-AAA382K21</name>
    <dbReference type="NCBI Taxonomy" id="1698283"/>
    <lineage>
        <taxon>Archaea</taxon>
        <taxon>Methanobacteriati</taxon>
        <taxon>Methanobacteriota</taxon>
        <taxon>candidate division MSBL1</taxon>
    </lineage>
</organism>
<feature type="compositionally biased region" description="Basic and acidic residues" evidence="2">
    <location>
        <begin position="77"/>
        <end position="90"/>
    </location>
</feature>
<evidence type="ECO:0000313" key="4">
    <source>
        <dbReference type="Proteomes" id="UP000070504"/>
    </source>
</evidence>
<feature type="compositionally biased region" description="Low complexity" evidence="2">
    <location>
        <begin position="63"/>
        <end position="76"/>
    </location>
</feature>
<dbReference type="Proteomes" id="UP000070504">
    <property type="component" value="Unassembled WGS sequence"/>
</dbReference>
<keyword evidence="1" id="KW-0175">Coiled coil</keyword>
<gene>
    <name evidence="3" type="ORF">AKJ54_00460</name>
</gene>
<proteinExistence type="predicted"/>
<name>A0A133VLG5_9EURY</name>
<evidence type="ECO:0008006" key="5">
    <source>
        <dbReference type="Google" id="ProtNLM"/>
    </source>
</evidence>
<accession>A0A133VLG5</accession>
<keyword evidence="4" id="KW-1185">Reference proteome</keyword>
<dbReference type="AlphaFoldDB" id="A0A133VLG5"/>
<feature type="coiled-coil region" evidence="1">
    <location>
        <begin position="10"/>
        <end position="47"/>
    </location>
</feature>
<dbReference type="PANTHER" id="PTHR33678:SF1">
    <property type="entry name" value="BLL1576 PROTEIN"/>
    <property type="match status" value="1"/>
</dbReference>
<reference evidence="3 4" key="1">
    <citation type="journal article" date="2016" name="Sci. Rep.">
        <title>Metabolic traits of an uncultured archaeal lineage -MSBL1- from brine pools of the Red Sea.</title>
        <authorList>
            <person name="Mwirichia R."/>
            <person name="Alam I."/>
            <person name="Rashid M."/>
            <person name="Vinu M."/>
            <person name="Ba-Alawi W."/>
            <person name="Anthony Kamau A."/>
            <person name="Kamanda Ngugi D."/>
            <person name="Goker M."/>
            <person name="Klenk H.P."/>
            <person name="Bajic V."/>
            <person name="Stingl U."/>
        </authorList>
    </citation>
    <scope>NUCLEOTIDE SEQUENCE [LARGE SCALE GENOMIC DNA]</scope>
    <source>
        <strain evidence="3">SCGC-AAA382K21</strain>
    </source>
</reference>
<evidence type="ECO:0000256" key="2">
    <source>
        <dbReference type="SAM" id="MobiDB-lite"/>
    </source>
</evidence>
<protein>
    <recommendedName>
        <fullName evidence="5">Transposase</fullName>
    </recommendedName>
</protein>
<dbReference type="EMBL" id="LHYH01000007">
    <property type="protein sequence ID" value="KXB07257.1"/>
    <property type="molecule type" value="Genomic_DNA"/>
</dbReference>
<feature type="compositionally biased region" description="Acidic residues" evidence="2">
    <location>
        <begin position="105"/>
        <end position="114"/>
    </location>
</feature>
<evidence type="ECO:0000256" key="1">
    <source>
        <dbReference type="SAM" id="Coils"/>
    </source>
</evidence>
<feature type="non-terminal residue" evidence="3">
    <location>
        <position position="245"/>
    </location>
</feature>